<sequence>MHHHVHLMLHTYRSAELLAEADRSRALASPPGLRGRMGWALVEIGLRLAQGRPVPAARAA</sequence>
<gene>
    <name evidence="1" type="ORF">CP967_21645</name>
</gene>
<keyword evidence="2" id="KW-1185">Reference proteome</keyword>
<proteinExistence type="predicted"/>
<dbReference type="RefSeq" id="WP_150489543.1">
    <property type="nucleotide sequence ID" value="NZ_BMUV01000006.1"/>
</dbReference>
<evidence type="ECO:0000313" key="2">
    <source>
        <dbReference type="Proteomes" id="UP000326178"/>
    </source>
</evidence>
<organism evidence="1 2">
    <name type="scientific">Streptomyces nitrosporeus</name>
    <dbReference type="NCBI Taxonomy" id="28894"/>
    <lineage>
        <taxon>Bacteria</taxon>
        <taxon>Bacillati</taxon>
        <taxon>Actinomycetota</taxon>
        <taxon>Actinomycetes</taxon>
        <taxon>Kitasatosporales</taxon>
        <taxon>Streptomycetaceae</taxon>
        <taxon>Streptomyces</taxon>
    </lineage>
</organism>
<name>A0A5J6FCJ5_9ACTN</name>
<protein>
    <submittedName>
        <fullName evidence="1">Uncharacterized protein</fullName>
    </submittedName>
</protein>
<dbReference type="EMBL" id="CP023702">
    <property type="protein sequence ID" value="QEU74249.1"/>
    <property type="molecule type" value="Genomic_DNA"/>
</dbReference>
<dbReference type="Proteomes" id="UP000326178">
    <property type="component" value="Chromosome"/>
</dbReference>
<evidence type="ECO:0000313" key="1">
    <source>
        <dbReference type="EMBL" id="QEU74249.1"/>
    </source>
</evidence>
<accession>A0A5J6FCJ5</accession>
<dbReference type="KEGG" id="snk:CP967_21645"/>
<dbReference type="OrthoDB" id="4336008at2"/>
<dbReference type="AlphaFoldDB" id="A0A5J6FCJ5"/>
<reference evidence="1 2" key="1">
    <citation type="submission" date="2017-09" db="EMBL/GenBank/DDBJ databases">
        <authorList>
            <person name="Lee N."/>
            <person name="Cho B.-K."/>
        </authorList>
    </citation>
    <scope>NUCLEOTIDE SEQUENCE [LARGE SCALE GENOMIC DNA]</scope>
    <source>
        <strain evidence="1 2">ATCC 12769</strain>
    </source>
</reference>